<feature type="compositionally biased region" description="Low complexity" evidence="1">
    <location>
        <begin position="72"/>
        <end position="100"/>
    </location>
</feature>
<dbReference type="Proteomes" id="UP000050761">
    <property type="component" value="Unassembled WGS sequence"/>
</dbReference>
<proteinExistence type="predicted"/>
<sequence length="271" mass="29515">MELAGALNDFMVDDILRADDDKDKAKSLDAVNKSPKAIDSWFSGFRRPMPDLDLNLMFRTPEPELRSDSDSDTSGDSSSDSTSYSRDDNSSSSSATSSPDILLLDDSMDSFTAQSVADDQEQLLNLAAQLAIENEEQLFNLAVVEEEDQFFSLAAAEQQEQLLYLAAQSAVEEQQQLFSLAALEGQERLPFLAPPLNLDDQQLLFSLAAHQSAMEDQDQLPNLVDDWVSDEEDEDVAANPVAEQEPEDGADALATGGCSSDAAHDDGEHAE</sequence>
<gene>
    <name evidence="2" type="ORF">HPBE_LOCUS21466</name>
</gene>
<accession>A0A3P8G3N8</accession>
<organism evidence="3 4">
    <name type="scientific">Heligmosomoides polygyrus</name>
    <name type="common">Parasitic roundworm</name>
    <dbReference type="NCBI Taxonomy" id="6339"/>
    <lineage>
        <taxon>Eukaryota</taxon>
        <taxon>Metazoa</taxon>
        <taxon>Ecdysozoa</taxon>
        <taxon>Nematoda</taxon>
        <taxon>Chromadorea</taxon>
        <taxon>Rhabditida</taxon>
        <taxon>Rhabditina</taxon>
        <taxon>Rhabditomorpha</taxon>
        <taxon>Strongyloidea</taxon>
        <taxon>Heligmosomidae</taxon>
        <taxon>Heligmosomoides</taxon>
    </lineage>
</organism>
<feature type="region of interest" description="Disordered" evidence="1">
    <location>
        <begin position="222"/>
        <end position="271"/>
    </location>
</feature>
<evidence type="ECO:0000313" key="4">
    <source>
        <dbReference type="WBParaSite" id="HPBE_0002146701-mRNA-1"/>
    </source>
</evidence>
<dbReference type="WBParaSite" id="HPBE_0002146701-mRNA-1">
    <property type="protein sequence ID" value="HPBE_0002146701-mRNA-1"/>
    <property type="gene ID" value="HPBE_0002146701"/>
</dbReference>
<keyword evidence="3" id="KW-1185">Reference proteome</keyword>
<dbReference type="EMBL" id="UZAH01033032">
    <property type="protein sequence ID" value="VDP25666.1"/>
    <property type="molecule type" value="Genomic_DNA"/>
</dbReference>
<evidence type="ECO:0000256" key="1">
    <source>
        <dbReference type="SAM" id="MobiDB-lite"/>
    </source>
</evidence>
<evidence type="ECO:0000313" key="3">
    <source>
        <dbReference type="Proteomes" id="UP000050761"/>
    </source>
</evidence>
<protein>
    <submittedName>
        <fullName evidence="2 4">Uncharacterized protein</fullName>
    </submittedName>
</protein>
<evidence type="ECO:0000313" key="2">
    <source>
        <dbReference type="EMBL" id="VDP25666.1"/>
    </source>
</evidence>
<reference evidence="4" key="2">
    <citation type="submission" date="2019-09" db="UniProtKB">
        <authorList>
            <consortium name="WormBaseParasite"/>
        </authorList>
    </citation>
    <scope>IDENTIFICATION</scope>
</reference>
<name>A0A183GG86_HELPZ</name>
<reference evidence="2 3" key="1">
    <citation type="submission" date="2018-11" db="EMBL/GenBank/DDBJ databases">
        <authorList>
            <consortium name="Pathogen Informatics"/>
        </authorList>
    </citation>
    <scope>NUCLEOTIDE SEQUENCE [LARGE SCALE GENOMIC DNA]</scope>
</reference>
<feature type="compositionally biased region" description="Basic and acidic residues" evidence="1">
    <location>
        <begin position="262"/>
        <end position="271"/>
    </location>
</feature>
<accession>A0A183GG86</accession>
<feature type="compositionally biased region" description="Acidic residues" evidence="1">
    <location>
        <begin position="227"/>
        <end position="236"/>
    </location>
</feature>
<feature type="region of interest" description="Disordered" evidence="1">
    <location>
        <begin position="53"/>
        <end position="100"/>
    </location>
</feature>
<dbReference type="AlphaFoldDB" id="A0A183GG86"/>